<dbReference type="InterPro" id="IPR050271">
    <property type="entry name" value="UDP-glycosyltransferase"/>
</dbReference>
<proteinExistence type="inferred from homology"/>
<name>A0A9N9QKX9_9CUCU</name>
<evidence type="ECO:0000256" key="2">
    <source>
        <dbReference type="ARBA" id="ARBA00022676"/>
    </source>
</evidence>
<organism evidence="6 7">
    <name type="scientific">Ceutorhynchus assimilis</name>
    <name type="common">cabbage seed weevil</name>
    <dbReference type="NCBI Taxonomy" id="467358"/>
    <lineage>
        <taxon>Eukaryota</taxon>
        <taxon>Metazoa</taxon>
        <taxon>Ecdysozoa</taxon>
        <taxon>Arthropoda</taxon>
        <taxon>Hexapoda</taxon>
        <taxon>Insecta</taxon>
        <taxon>Pterygota</taxon>
        <taxon>Neoptera</taxon>
        <taxon>Endopterygota</taxon>
        <taxon>Coleoptera</taxon>
        <taxon>Polyphaga</taxon>
        <taxon>Cucujiformia</taxon>
        <taxon>Curculionidae</taxon>
        <taxon>Ceutorhynchinae</taxon>
        <taxon>Ceutorhynchus</taxon>
    </lineage>
</organism>
<keyword evidence="5" id="KW-1133">Transmembrane helix</keyword>
<comment type="similarity">
    <text evidence="1 4">Belongs to the UDP-glycosyltransferase family.</text>
</comment>
<protein>
    <recommendedName>
        <fullName evidence="5">UDP-glucuronosyltransferase</fullName>
        <ecNumber evidence="5">2.4.1.17</ecNumber>
    </recommendedName>
</protein>
<dbReference type="Pfam" id="PF00201">
    <property type="entry name" value="UDPGT"/>
    <property type="match status" value="1"/>
</dbReference>
<evidence type="ECO:0000256" key="4">
    <source>
        <dbReference type="RuleBase" id="RU003718"/>
    </source>
</evidence>
<comment type="subcellular location">
    <subcellularLocation>
        <location evidence="5">Membrane</location>
        <topology evidence="5">Single-pass membrane protein</topology>
    </subcellularLocation>
</comment>
<keyword evidence="2 4" id="KW-0328">Glycosyltransferase</keyword>
<evidence type="ECO:0000313" key="6">
    <source>
        <dbReference type="EMBL" id="CAG9761803.1"/>
    </source>
</evidence>
<dbReference type="CDD" id="cd03784">
    <property type="entry name" value="GT1_Gtf-like"/>
    <property type="match status" value="1"/>
</dbReference>
<dbReference type="Gene3D" id="3.40.50.2000">
    <property type="entry name" value="Glycogen Phosphorylase B"/>
    <property type="match status" value="1"/>
</dbReference>
<dbReference type="GO" id="GO:0016020">
    <property type="term" value="C:membrane"/>
    <property type="evidence" value="ECO:0007669"/>
    <property type="project" value="UniProtKB-SubCell"/>
</dbReference>
<dbReference type="FunFam" id="3.40.50.2000:FF:000050">
    <property type="entry name" value="UDP-glucuronosyltransferase"/>
    <property type="match status" value="1"/>
</dbReference>
<accession>A0A9N9QKX9</accession>
<dbReference type="EMBL" id="OU892286">
    <property type="protein sequence ID" value="CAG9761803.1"/>
    <property type="molecule type" value="Genomic_DNA"/>
</dbReference>
<evidence type="ECO:0000313" key="7">
    <source>
        <dbReference type="Proteomes" id="UP001152799"/>
    </source>
</evidence>
<feature type="signal peptide" evidence="5">
    <location>
        <begin position="1"/>
        <end position="20"/>
    </location>
</feature>
<dbReference type="PANTHER" id="PTHR48043">
    <property type="entry name" value="EG:EG0003.4 PROTEIN-RELATED"/>
    <property type="match status" value="1"/>
</dbReference>
<dbReference type="Proteomes" id="UP001152799">
    <property type="component" value="Chromosome 10"/>
</dbReference>
<dbReference type="AlphaFoldDB" id="A0A9N9QKX9"/>
<dbReference type="EC" id="2.4.1.17" evidence="5"/>
<evidence type="ECO:0000256" key="1">
    <source>
        <dbReference type="ARBA" id="ARBA00009995"/>
    </source>
</evidence>
<dbReference type="OrthoDB" id="5835829at2759"/>
<dbReference type="GO" id="GO:0015020">
    <property type="term" value="F:glucuronosyltransferase activity"/>
    <property type="evidence" value="ECO:0007669"/>
    <property type="project" value="UniProtKB-EC"/>
</dbReference>
<dbReference type="SUPFAM" id="SSF53756">
    <property type="entry name" value="UDP-Glycosyltransferase/glycogen phosphorylase"/>
    <property type="match status" value="1"/>
</dbReference>
<evidence type="ECO:0000256" key="3">
    <source>
        <dbReference type="ARBA" id="ARBA00022679"/>
    </source>
</evidence>
<feature type="transmembrane region" description="Helical" evidence="5">
    <location>
        <begin position="466"/>
        <end position="493"/>
    </location>
</feature>
<sequence>MPPLNFLIILLSIISNVCNGANILGIVASPSYSHQLAYMNLWKELSLKGHKVTVLTTNPQNNANLTEIDLSVGYNFMKQQKSFPRNVLDFFRFSCNSSIEVDVLYFNLPQVQELINNKHLYFDVVMAESYKPEFLVFGELFNAPTILLTSYEDYYGIHRAFQNDYHSILYPDSTVLYAGELNFVQRFANIITQWRFAAIQNQCFVQRKNLIDKYFNNNTLTIEEMINKASMLFVAVSPVLLYPRPVSMRTVNIGGGITIKPSQALERDIQSFLDSAKLGAIYFSLGGNVKSETLGHKTIEAIIEILKNLPYSILWKFNNNGSFVMPKNIMTAPWWPQQDVLRHPNIKLFITQGGIQSLEEAIYFEKPLIGIPMIADQESNLKKMELRGILKYVASSPRIDPEELKEAILEVMGNKTYVDNIRRLNKVNLDQPMNGLEKAVWWTEYVIRHKGNVEHMVHKTIPFYQYYFFDVAGVLGLILLSCLGIIYLCIVAIRQLLSDRRTNVKKML</sequence>
<keyword evidence="5" id="KW-0812">Transmembrane</keyword>
<comment type="catalytic activity">
    <reaction evidence="5">
        <text>glucuronate acceptor + UDP-alpha-D-glucuronate = acceptor beta-D-glucuronoside + UDP + H(+)</text>
        <dbReference type="Rhea" id="RHEA:21032"/>
        <dbReference type="ChEBI" id="CHEBI:15378"/>
        <dbReference type="ChEBI" id="CHEBI:58052"/>
        <dbReference type="ChEBI" id="CHEBI:58223"/>
        <dbReference type="ChEBI" id="CHEBI:132367"/>
        <dbReference type="ChEBI" id="CHEBI:132368"/>
        <dbReference type="EC" id="2.4.1.17"/>
    </reaction>
</comment>
<dbReference type="PANTHER" id="PTHR48043:SF159">
    <property type="entry name" value="EG:EG0003.4 PROTEIN-RELATED"/>
    <property type="match status" value="1"/>
</dbReference>
<dbReference type="PROSITE" id="PS00375">
    <property type="entry name" value="UDPGT"/>
    <property type="match status" value="1"/>
</dbReference>
<keyword evidence="3 4" id="KW-0808">Transferase</keyword>
<gene>
    <name evidence="6" type="ORF">CEUTPL_LOCUS2496</name>
</gene>
<dbReference type="InterPro" id="IPR002213">
    <property type="entry name" value="UDP_glucos_trans"/>
</dbReference>
<evidence type="ECO:0000256" key="5">
    <source>
        <dbReference type="RuleBase" id="RU362059"/>
    </source>
</evidence>
<feature type="chain" id="PRO_5040543859" description="UDP-glucuronosyltransferase" evidence="5">
    <location>
        <begin position="21"/>
        <end position="508"/>
    </location>
</feature>
<keyword evidence="5" id="KW-0732">Signal</keyword>
<keyword evidence="7" id="KW-1185">Reference proteome</keyword>
<keyword evidence="5" id="KW-0472">Membrane</keyword>
<dbReference type="InterPro" id="IPR035595">
    <property type="entry name" value="UDP_glycos_trans_CS"/>
</dbReference>
<reference evidence="6" key="1">
    <citation type="submission" date="2022-01" db="EMBL/GenBank/DDBJ databases">
        <authorList>
            <person name="King R."/>
        </authorList>
    </citation>
    <scope>NUCLEOTIDE SEQUENCE</scope>
</reference>